<proteinExistence type="predicted"/>
<dbReference type="InterPro" id="IPR040607">
    <property type="entry name" value="ALP_N"/>
</dbReference>
<protein>
    <submittedName>
        <fullName evidence="2">ParM/StbA family protein</fullName>
    </submittedName>
</protein>
<dbReference type="Pfam" id="PF17989">
    <property type="entry name" value="ALP_N"/>
    <property type="match status" value="1"/>
</dbReference>
<comment type="caution">
    <text evidence="2">The sequence shown here is derived from an EMBL/GenBank/DDBJ whole genome shotgun (WGS) entry which is preliminary data.</text>
</comment>
<dbReference type="Proteomes" id="UP000724672">
    <property type="component" value="Unassembled WGS sequence"/>
</dbReference>
<sequence length="310" mass="35680">MYIDSIGIDKGSVLTKDSNRNVFKSIVAPVKDNFKINQHEIFKMDDKKFYVGDHALNYKYDFATDLAKTTQYNTKVCIYYALANNHYDKYLEYNLVNLGLPIGKYFRFKDTYRKLLNVGKQTEVILGSNRKLIKINDIQVLPESSGFLYGEDVSKFSNEKVIAIDIGGLSVDVSVYRNCNITDGYDSFNLGILPIYDKIANSINNIYYTDFSAWDMESKFENGLFIQGRNETETFKSIYEPLFKERSEEIYKKVKLITNLTEARYVLLGGGGSEQLKDYIKELIPQSYQVNNYCFGNAEIFNEIGKVMSK</sequence>
<gene>
    <name evidence="2" type="ORF">GOQ27_15040</name>
</gene>
<dbReference type="EMBL" id="WSFT01000053">
    <property type="protein sequence ID" value="MBS4539788.1"/>
    <property type="molecule type" value="Genomic_DNA"/>
</dbReference>
<dbReference type="InterPro" id="IPR043129">
    <property type="entry name" value="ATPase_NBD"/>
</dbReference>
<feature type="domain" description="Actin-like protein N-terminal" evidence="1">
    <location>
        <begin position="7"/>
        <end position="146"/>
    </location>
</feature>
<dbReference type="AlphaFoldDB" id="A0A942UWB6"/>
<dbReference type="Gene3D" id="3.30.420.40">
    <property type="match status" value="2"/>
</dbReference>
<dbReference type="RefSeq" id="WP_203367702.1">
    <property type="nucleotide sequence ID" value="NZ_WSFT01000053.1"/>
</dbReference>
<reference evidence="2" key="1">
    <citation type="submission" date="2019-12" db="EMBL/GenBank/DDBJ databases">
        <title>Clostridiaceae gen. nov. sp. nov., isolated from sediment in Xinjiang, China.</title>
        <authorList>
            <person name="Zhang R."/>
        </authorList>
    </citation>
    <scope>NUCLEOTIDE SEQUENCE</scope>
    <source>
        <strain evidence="2">D2Q-11</strain>
    </source>
</reference>
<evidence type="ECO:0000313" key="2">
    <source>
        <dbReference type="EMBL" id="MBS4539788.1"/>
    </source>
</evidence>
<name>A0A942UWB6_9FIRM</name>
<evidence type="ECO:0000313" key="3">
    <source>
        <dbReference type="Proteomes" id="UP000724672"/>
    </source>
</evidence>
<evidence type="ECO:0000259" key="1">
    <source>
        <dbReference type="Pfam" id="PF17989"/>
    </source>
</evidence>
<keyword evidence="3" id="KW-1185">Reference proteome</keyword>
<accession>A0A942UWB6</accession>
<dbReference type="SUPFAM" id="SSF53067">
    <property type="entry name" value="Actin-like ATPase domain"/>
    <property type="match status" value="2"/>
</dbReference>
<organism evidence="2 3">
    <name type="scientific">Anaeromonas frigoriresistens</name>
    <dbReference type="NCBI Taxonomy" id="2683708"/>
    <lineage>
        <taxon>Bacteria</taxon>
        <taxon>Bacillati</taxon>
        <taxon>Bacillota</taxon>
        <taxon>Tissierellia</taxon>
        <taxon>Tissierellales</taxon>
        <taxon>Thermohalobacteraceae</taxon>
        <taxon>Anaeromonas</taxon>
    </lineage>
</organism>